<gene>
    <name evidence="1" type="ORF">CYJ96_03690</name>
</gene>
<reference evidence="1 2" key="1">
    <citation type="submission" date="2017-12" db="EMBL/GenBank/DDBJ databases">
        <title>Phylogenetic diversity of female urinary microbiome.</title>
        <authorList>
            <person name="Thomas-White K."/>
            <person name="Wolfe A.J."/>
        </authorList>
    </citation>
    <scope>NUCLEOTIDE SEQUENCE [LARGE SCALE GENOMIC DNA]</scope>
    <source>
        <strain evidence="1 2">UMB0416</strain>
    </source>
</reference>
<evidence type="ECO:0000313" key="1">
    <source>
        <dbReference type="EMBL" id="PKZ69246.1"/>
    </source>
</evidence>
<dbReference type="OrthoDB" id="6658403at2"/>
<comment type="caution">
    <text evidence="1">The sequence shown here is derived from an EMBL/GenBank/DDBJ whole genome shotgun (WGS) entry which is preliminary data.</text>
</comment>
<protein>
    <submittedName>
        <fullName evidence="1">Uncharacterized protein</fullName>
    </submittedName>
</protein>
<dbReference type="RefSeq" id="WP_065254107.1">
    <property type="nucleotide sequence ID" value="NZ_PKJS01000004.1"/>
</dbReference>
<evidence type="ECO:0000313" key="2">
    <source>
        <dbReference type="Proteomes" id="UP000234914"/>
    </source>
</evidence>
<dbReference type="AlphaFoldDB" id="A0A1B8PN56"/>
<dbReference type="EMBL" id="PKJS01000004">
    <property type="protein sequence ID" value="PKZ69246.1"/>
    <property type="molecule type" value="Genomic_DNA"/>
</dbReference>
<proteinExistence type="predicted"/>
<sequence>MKAKPTSSNLTDIDADSFTVQLDDESLSSSHIEAGESGLTAIHRQNIDEQRIDELLVEDSFSEEHYPTIGDIADPDAADESYKN</sequence>
<dbReference type="Proteomes" id="UP000234914">
    <property type="component" value="Unassembled WGS sequence"/>
</dbReference>
<name>A0A1B8PN56_FAUOS</name>
<accession>A0A1B8PN56</accession>
<organism evidence="1 2">
    <name type="scientific">Faucicola osloensis</name>
    <name type="common">Moraxella osloensis</name>
    <dbReference type="NCBI Taxonomy" id="34062"/>
    <lineage>
        <taxon>Bacteria</taxon>
        <taxon>Pseudomonadati</taxon>
        <taxon>Pseudomonadota</taxon>
        <taxon>Gammaproteobacteria</taxon>
        <taxon>Moraxellales</taxon>
        <taxon>Moraxellaceae</taxon>
        <taxon>Faucicola</taxon>
    </lineage>
</organism>